<dbReference type="PANTHER" id="PTHR11567">
    <property type="entry name" value="ACID PHOSPHATASE-RELATED"/>
    <property type="match status" value="1"/>
</dbReference>
<dbReference type="PANTHER" id="PTHR11567:SF110">
    <property type="entry name" value="2-PHOSPHOXYLOSE PHOSPHATASE 1"/>
    <property type="match status" value="1"/>
</dbReference>
<gene>
    <name evidence="4" type="ORF">CCMP2556_LOCUS18037</name>
</gene>
<proteinExistence type="inferred from homology"/>
<dbReference type="EMBL" id="CAXAMN010010113">
    <property type="protein sequence ID" value="CAK9030828.1"/>
    <property type="molecule type" value="Genomic_DNA"/>
</dbReference>
<dbReference type="SUPFAM" id="SSF53254">
    <property type="entry name" value="Phosphoglycerate mutase-like"/>
    <property type="match status" value="1"/>
</dbReference>
<reference evidence="4 5" key="1">
    <citation type="submission" date="2024-02" db="EMBL/GenBank/DDBJ databases">
        <authorList>
            <person name="Chen Y."/>
            <person name="Shah S."/>
            <person name="Dougan E. K."/>
            <person name="Thang M."/>
            <person name="Chan C."/>
        </authorList>
    </citation>
    <scope>NUCLEOTIDE SEQUENCE [LARGE SCALE GENOMIC DNA]</scope>
</reference>
<comment type="similarity">
    <text evidence="1">Belongs to the histidine acid phosphatase family.</text>
</comment>
<name>A0ABP0KX47_9DINO</name>
<dbReference type="InterPro" id="IPR029033">
    <property type="entry name" value="His_PPase_superfam"/>
</dbReference>
<comment type="caution">
    <text evidence="4">The sequence shown here is derived from an EMBL/GenBank/DDBJ whole genome shotgun (WGS) entry which is preliminary data.</text>
</comment>
<dbReference type="InterPro" id="IPR050645">
    <property type="entry name" value="Histidine_acid_phosphatase"/>
</dbReference>
<protein>
    <submittedName>
        <fullName evidence="4">Uncharacterized protein</fullName>
    </submittedName>
</protein>
<dbReference type="Proteomes" id="UP001642484">
    <property type="component" value="Unassembled WGS sequence"/>
</dbReference>
<evidence type="ECO:0000313" key="4">
    <source>
        <dbReference type="EMBL" id="CAK9030828.1"/>
    </source>
</evidence>
<sequence>MARPMEFTSMARAPARVRLTPRASRVPRATEEENSWTLRQKHWKNIKDQLAAQAAQKVAQQREKPLTLIGGGEKPFLPPLPASLERAQLPAKEVEQIQSTYHWRPCQIREHCYAADLPGHTLGTYVNTMSFTLPKETLQARGLALERVLVSRHGERERLIKDQLTQEESEGGGPPLTARGAADAAAVGRALRQRYVRPGGCSQRCLGGEVGATGNYQPGEVHCESSALARTLQSAYALQEGLFPGGSVAEAAPAVPLPVYSRPTGEDFILRGYTKCSVQAQKLKDWYSSPEFQAKATDTKAFRSQMAEALGRVNVTEDGTAAPLADWWNVYDELAVAAQAPSGGPVNGSQLQQAERLAAWLEAKKFSPQIAGTSCGGALLSAIGEQLDLSKDPKLRLVHYSAHYATMLCLMSALGVPASSNESSWIFSELLGLSSLLAFELEELPTGEMVIGLHYWPGSDSFSSSWRTVELPCVSGKCTEKQFQSLVSVGGQPSRTAWCEACQSFQLPLCAAPAPRGRLAHQRWDLPAFAFVFLGIGLAALGAAGCYAFRRSWRSCFFSEEESRSMMADRGTGNAIGACSPAPSL</sequence>
<feature type="transmembrane region" description="Helical" evidence="3">
    <location>
        <begin position="528"/>
        <end position="549"/>
    </location>
</feature>
<keyword evidence="2" id="KW-0378">Hydrolase</keyword>
<organism evidence="4 5">
    <name type="scientific">Durusdinium trenchii</name>
    <dbReference type="NCBI Taxonomy" id="1381693"/>
    <lineage>
        <taxon>Eukaryota</taxon>
        <taxon>Sar</taxon>
        <taxon>Alveolata</taxon>
        <taxon>Dinophyceae</taxon>
        <taxon>Suessiales</taxon>
        <taxon>Symbiodiniaceae</taxon>
        <taxon>Durusdinium</taxon>
    </lineage>
</organism>
<evidence type="ECO:0000256" key="2">
    <source>
        <dbReference type="ARBA" id="ARBA00022801"/>
    </source>
</evidence>
<keyword evidence="3" id="KW-1133">Transmembrane helix</keyword>
<dbReference type="Pfam" id="PF00328">
    <property type="entry name" value="His_Phos_2"/>
    <property type="match status" value="1"/>
</dbReference>
<keyword evidence="3" id="KW-0472">Membrane</keyword>
<keyword evidence="3" id="KW-0812">Transmembrane</keyword>
<keyword evidence="5" id="KW-1185">Reference proteome</keyword>
<dbReference type="Gene3D" id="3.40.50.1240">
    <property type="entry name" value="Phosphoglycerate mutase-like"/>
    <property type="match status" value="1"/>
</dbReference>
<evidence type="ECO:0000313" key="5">
    <source>
        <dbReference type="Proteomes" id="UP001642484"/>
    </source>
</evidence>
<evidence type="ECO:0000256" key="1">
    <source>
        <dbReference type="ARBA" id="ARBA00005375"/>
    </source>
</evidence>
<dbReference type="InterPro" id="IPR000560">
    <property type="entry name" value="His_Pase_clade-2"/>
</dbReference>
<accession>A0ABP0KX47</accession>
<evidence type="ECO:0000256" key="3">
    <source>
        <dbReference type="SAM" id="Phobius"/>
    </source>
</evidence>